<gene>
    <name evidence="2" type="ORF">H8744_17425</name>
</gene>
<accession>A0A926F8W7</accession>
<dbReference type="Proteomes" id="UP000651085">
    <property type="component" value="Unassembled WGS sequence"/>
</dbReference>
<evidence type="ECO:0000313" key="2">
    <source>
        <dbReference type="EMBL" id="MBC8594992.1"/>
    </source>
</evidence>
<dbReference type="RefSeq" id="WP_262436065.1">
    <property type="nucleotide sequence ID" value="NZ_JACRTF010000001.1"/>
</dbReference>
<protein>
    <recommendedName>
        <fullName evidence="4">DUF4252 domain-containing protein</fullName>
    </recommendedName>
</protein>
<keyword evidence="3" id="KW-1185">Reference proteome</keyword>
<dbReference type="AlphaFoldDB" id="A0A926F8W7"/>
<evidence type="ECO:0000313" key="3">
    <source>
        <dbReference type="Proteomes" id="UP000651085"/>
    </source>
</evidence>
<dbReference type="EMBL" id="JACRTF010000001">
    <property type="protein sequence ID" value="MBC8594992.1"/>
    <property type="molecule type" value="Genomic_DNA"/>
</dbReference>
<evidence type="ECO:0008006" key="4">
    <source>
        <dbReference type="Google" id="ProtNLM"/>
    </source>
</evidence>
<proteinExistence type="predicted"/>
<evidence type="ECO:0000256" key="1">
    <source>
        <dbReference type="SAM" id="SignalP"/>
    </source>
</evidence>
<dbReference type="Pfam" id="PF19603">
    <property type="entry name" value="DUF6108"/>
    <property type="match status" value="1"/>
</dbReference>
<organism evidence="2 3">
    <name type="scientific">Jilunia laotingensis</name>
    <dbReference type="NCBI Taxonomy" id="2763675"/>
    <lineage>
        <taxon>Bacteria</taxon>
        <taxon>Pseudomonadati</taxon>
        <taxon>Bacteroidota</taxon>
        <taxon>Bacteroidia</taxon>
        <taxon>Bacteroidales</taxon>
        <taxon>Bacteroidaceae</taxon>
        <taxon>Jilunia</taxon>
    </lineage>
</organism>
<feature type="chain" id="PRO_5037416154" description="DUF4252 domain-containing protein" evidence="1">
    <location>
        <begin position="24"/>
        <end position="154"/>
    </location>
</feature>
<feature type="signal peptide" evidence="1">
    <location>
        <begin position="1"/>
        <end position="23"/>
    </location>
</feature>
<dbReference type="InterPro" id="IPR046090">
    <property type="entry name" value="DUF6108"/>
</dbReference>
<comment type="caution">
    <text evidence="2">The sequence shown here is derived from an EMBL/GenBank/DDBJ whole genome shotgun (WGS) entry which is preliminary data.</text>
</comment>
<keyword evidence="1" id="KW-0732">Signal</keyword>
<sequence length="154" mass="17486">MNTIIRTTLFVLLLSTVSGVIRAQDGLSCAILFQKYGKQKGVTMVELSKDMLDSYRISLYKSLVFKDVTEELPDILDCLAKDKKGGNVKKIQEVIEDGKLLTAYYQLTPIEKGKEKLNRFILFKIGKKHSATFIYIEGDLNSDDLVTLLFQKRN</sequence>
<reference evidence="2" key="1">
    <citation type="submission" date="2020-08" db="EMBL/GenBank/DDBJ databases">
        <title>Genome public.</title>
        <authorList>
            <person name="Liu C."/>
            <person name="Sun Q."/>
        </authorList>
    </citation>
    <scope>NUCLEOTIDE SEQUENCE</scope>
    <source>
        <strain evidence="2">N12</strain>
    </source>
</reference>
<name>A0A926F8W7_9BACT</name>